<dbReference type="EMBL" id="CAMXCT010002779">
    <property type="protein sequence ID" value="CAI4000400.1"/>
    <property type="molecule type" value="Genomic_DNA"/>
</dbReference>
<dbReference type="Proteomes" id="UP001152797">
    <property type="component" value="Unassembled WGS sequence"/>
</dbReference>
<reference evidence="1" key="1">
    <citation type="submission" date="2022-10" db="EMBL/GenBank/DDBJ databases">
        <authorList>
            <person name="Chen Y."/>
            <person name="Dougan E. K."/>
            <person name="Chan C."/>
            <person name="Rhodes N."/>
            <person name="Thang M."/>
        </authorList>
    </citation>
    <scope>NUCLEOTIDE SEQUENCE</scope>
</reference>
<proteinExistence type="predicted"/>
<keyword evidence="3" id="KW-1185">Reference proteome</keyword>
<reference evidence="2 3" key="2">
    <citation type="submission" date="2024-05" db="EMBL/GenBank/DDBJ databases">
        <authorList>
            <person name="Chen Y."/>
            <person name="Shah S."/>
            <person name="Dougan E. K."/>
            <person name="Thang M."/>
            <person name="Chan C."/>
        </authorList>
    </citation>
    <scope>NUCLEOTIDE SEQUENCE [LARGE SCALE GENOMIC DNA]</scope>
</reference>
<evidence type="ECO:0000313" key="3">
    <source>
        <dbReference type="Proteomes" id="UP001152797"/>
    </source>
</evidence>
<feature type="non-terminal residue" evidence="1">
    <location>
        <position position="1"/>
    </location>
</feature>
<feature type="non-terminal residue" evidence="1">
    <location>
        <position position="123"/>
    </location>
</feature>
<dbReference type="EMBL" id="CAMXCT030002779">
    <property type="protein sequence ID" value="CAL4787712.1"/>
    <property type="molecule type" value="Genomic_DNA"/>
</dbReference>
<dbReference type="AlphaFoldDB" id="A0A9P1G7A8"/>
<gene>
    <name evidence="1" type="ORF">C1SCF055_LOCUS26521</name>
</gene>
<evidence type="ECO:0000313" key="2">
    <source>
        <dbReference type="EMBL" id="CAL4787712.1"/>
    </source>
</evidence>
<comment type="caution">
    <text evidence="1">The sequence shown here is derived from an EMBL/GenBank/DDBJ whole genome shotgun (WGS) entry which is preliminary data.</text>
</comment>
<name>A0A9P1G7A8_9DINO</name>
<evidence type="ECO:0000313" key="1">
    <source>
        <dbReference type="EMBL" id="CAI4000400.1"/>
    </source>
</evidence>
<protein>
    <submittedName>
        <fullName evidence="1">Uncharacterized protein</fullName>
    </submittedName>
</protein>
<sequence length="123" mass="14263">QRQKKQRSQRWSQRLQRQKLSTSVRRRCGLMPPPWCLQICIGVSFVRANVPGISGNINCGRPGNSCICRKRRENNVGPLLRGRGGVIWRDMGGSREMRIENWLAIEKLEEEAEEEEEEEEAEE</sequence>
<dbReference type="EMBL" id="CAMXCT020002779">
    <property type="protein sequence ID" value="CAL1153775.1"/>
    <property type="molecule type" value="Genomic_DNA"/>
</dbReference>
<organism evidence="1">
    <name type="scientific">Cladocopium goreaui</name>
    <dbReference type="NCBI Taxonomy" id="2562237"/>
    <lineage>
        <taxon>Eukaryota</taxon>
        <taxon>Sar</taxon>
        <taxon>Alveolata</taxon>
        <taxon>Dinophyceae</taxon>
        <taxon>Suessiales</taxon>
        <taxon>Symbiodiniaceae</taxon>
        <taxon>Cladocopium</taxon>
    </lineage>
</organism>
<accession>A0A9P1G7A8</accession>